<proteinExistence type="predicted"/>
<dbReference type="Pfam" id="PF20231">
    <property type="entry name" value="DUF6589"/>
    <property type="match status" value="1"/>
</dbReference>
<dbReference type="EMBL" id="MU826831">
    <property type="protein sequence ID" value="KAJ7373232.1"/>
    <property type="molecule type" value="Genomic_DNA"/>
</dbReference>
<name>A0A9W9Z135_9CNID</name>
<evidence type="ECO:0000313" key="3">
    <source>
        <dbReference type="Proteomes" id="UP001163046"/>
    </source>
</evidence>
<gene>
    <name evidence="2" type="ORF">OS493_012820</name>
</gene>
<dbReference type="OrthoDB" id="5985008at2759"/>
<dbReference type="PROSITE" id="PS00028">
    <property type="entry name" value="ZINC_FINGER_C2H2_1"/>
    <property type="match status" value="1"/>
</dbReference>
<sequence>MKHPVPEVPLGLLAKNENLNEDMVDILDHLQSLYVPMTEKQLASGGNEKVPVETVFFGGDQLTEERARNVQLARSDGTTTKERLGGVWPKNEDWHAIRIAYKVVIDILRKGNSVGDWGTYASNAIISGCGTALGDVLGDNYDKIREFFQTETDAFIIAASLSYFGMDKITDRPTKNCIPDYLKNASVVAKREWFHNQVYSMLEIYVMDSMVTLEEHSHMVEEFKCRDPECQRTYKYEKCRVRHEQKCHSLFAEDDQTTSEKDQKTTSESEDHIFNNGCLHLSLGLLLRDAKDSVKEGDGDRLVRVWKFLTFVYRLEGANKYALAGLRMRCLVF</sequence>
<keyword evidence="3" id="KW-1185">Reference proteome</keyword>
<dbReference type="Proteomes" id="UP001163046">
    <property type="component" value="Unassembled WGS sequence"/>
</dbReference>
<protein>
    <recommendedName>
        <fullName evidence="1">C2H2-type domain-containing protein</fullName>
    </recommendedName>
</protein>
<dbReference type="AlphaFoldDB" id="A0A9W9Z135"/>
<dbReference type="InterPro" id="IPR013087">
    <property type="entry name" value="Znf_C2H2_type"/>
</dbReference>
<accession>A0A9W9Z135</accession>
<evidence type="ECO:0000259" key="1">
    <source>
        <dbReference type="PROSITE" id="PS00028"/>
    </source>
</evidence>
<organism evidence="2 3">
    <name type="scientific">Desmophyllum pertusum</name>
    <dbReference type="NCBI Taxonomy" id="174260"/>
    <lineage>
        <taxon>Eukaryota</taxon>
        <taxon>Metazoa</taxon>
        <taxon>Cnidaria</taxon>
        <taxon>Anthozoa</taxon>
        <taxon>Hexacorallia</taxon>
        <taxon>Scleractinia</taxon>
        <taxon>Caryophylliina</taxon>
        <taxon>Caryophylliidae</taxon>
        <taxon>Desmophyllum</taxon>
    </lineage>
</organism>
<dbReference type="InterPro" id="IPR046496">
    <property type="entry name" value="DUF6589"/>
</dbReference>
<reference evidence="2" key="1">
    <citation type="submission" date="2023-01" db="EMBL/GenBank/DDBJ databases">
        <title>Genome assembly of the deep-sea coral Lophelia pertusa.</title>
        <authorList>
            <person name="Herrera S."/>
            <person name="Cordes E."/>
        </authorList>
    </citation>
    <scope>NUCLEOTIDE SEQUENCE</scope>
    <source>
        <strain evidence="2">USNM1676648</strain>
        <tissue evidence="2">Polyp</tissue>
    </source>
</reference>
<evidence type="ECO:0000313" key="2">
    <source>
        <dbReference type="EMBL" id="KAJ7373232.1"/>
    </source>
</evidence>
<comment type="caution">
    <text evidence="2">The sequence shown here is derived from an EMBL/GenBank/DDBJ whole genome shotgun (WGS) entry which is preliminary data.</text>
</comment>
<feature type="domain" description="C2H2-type" evidence="1">
    <location>
        <begin position="225"/>
        <end position="248"/>
    </location>
</feature>